<dbReference type="Proteomes" id="UP000306509">
    <property type="component" value="Unassembled WGS sequence"/>
</dbReference>
<feature type="signal peptide" evidence="2">
    <location>
        <begin position="1"/>
        <end position="29"/>
    </location>
</feature>
<gene>
    <name evidence="4" type="ORF">DSM106044_05282</name>
</gene>
<evidence type="ECO:0000313" key="4">
    <source>
        <dbReference type="EMBL" id="TLC97917.1"/>
    </source>
</evidence>
<keyword evidence="5" id="KW-1185">Reference proteome</keyword>
<evidence type="ECO:0000259" key="3">
    <source>
        <dbReference type="Pfam" id="PF01551"/>
    </source>
</evidence>
<dbReference type="RefSeq" id="WP_052430756.1">
    <property type="nucleotide sequence ID" value="NZ_CABMJZ010000132.1"/>
</dbReference>
<feature type="region of interest" description="Disordered" evidence="1">
    <location>
        <begin position="43"/>
        <end position="139"/>
    </location>
</feature>
<dbReference type="InterPro" id="IPR016047">
    <property type="entry name" value="M23ase_b-sheet_dom"/>
</dbReference>
<organism evidence="4 5">
    <name type="scientific">Robinsoniella peoriensis</name>
    <dbReference type="NCBI Taxonomy" id="180332"/>
    <lineage>
        <taxon>Bacteria</taxon>
        <taxon>Bacillati</taxon>
        <taxon>Bacillota</taxon>
        <taxon>Clostridia</taxon>
        <taxon>Lachnospirales</taxon>
        <taxon>Lachnospiraceae</taxon>
        <taxon>Robinsoniella</taxon>
    </lineage>
</organism>
<feature type="compositionally biased region" description="Polar residues" evidence="1">
    <location>
        <begin position="63"/>
        <end position="74"/>
    </location>
</feature>
<sequence length="287" mass="31132" precursor="true">MQKKDVVKFFKKKGTIVALSLCLVGGVAAASYYTMELSQNAKEEEQNLVDLNEEPKDPEPSDPITTDKTSQSENNTKENGNKNATSGDTKNQTESDASKPTLANDMDVDPAYLADNEAKTSADAKTAKESEDSVDANSTNIQAKIEPTVDFGDNSTLTWPVAGTVLIDYSMDSTVYFKTLNVYKYNPALIIGSEVNGQVLAAAKGIVESIDVNDETGTTITMNIGNNYELVYGQLKEVPVAVGDVVETGSIIGYVSEPTKYYCEEGSNLFFEMKKDGTPVDPFLYLE</sequence>
<feature type="compositionally biased region" description="Polar residues" evidence="1">
    <location>
        <begin position="81"/>
        <end position="90"/>
    </location>
</feature>
<keyword evidence="2" id="KW-0732">Signal</keyword>
<comment type="caution">
    <text evidence="4">The sequence shown here is derived from an EMBL/GenBank/DDBJ whole genome shotgun (WGS) entry which is preliminary data.</text>
</comment>
<dbReference type="PANTHER" id="PTHR21666:SF270">
    <property type="entry name" value="MUREIN HYDROLASE ACTIVATOR ENVC"/>
    <property type="match status" value="1"/>
</dbReference>
<dbReference type="Pfam" id="PF01551">
    <property type="entry name" value="Peptidase_M23"/>
    <property type="match status" value="1"/>
</dbReference>
<feature type="compositionally biased region" description="Basic and acidic residues" evidence="1">
    <location>
        <begin position="116"/>
        <end position="131"/>
    </location>
</feature>
<dbReference type="InterPro" id="IPR050570">
    <property type="entry name" value="Cell_wall_metabolism_enzyme"/>
</dbReference>
<reference evidence="4 5" key="1">
    <citation type="journal article" date="2019" name="Anaerobe">
        <title>Detection of Robinsoniella peoriensis in multiple bone samples of a trauma patient.</title>
        <authorList>
            <person name="Schrottner P."/>
            <person name="Hartwich K."/>
            <person name="Bunk B."/>
            <person name="Schober I."/>
            <person name="Helbig S."/>
            <person name="Rudolph W.W."/>
            <person name="Gunzer F."/>
        </authorList>
    </citation>
    <scope>NUCLEOTIDE SEQUENCE [LARGE SCALE GENOMIC DNA]</scope>
    <source>
        <strain evidence="4 5">DSM 106044</strain>
    </source>
</reference>
<proteinExistence type="predicted"/>
<protein>
    <submittedName>
        <fullName evidence="4">Membrane-bound metallopeptidase</fullName>
    </submittedName>
</protein>
<dbReference type="Gene3D" id="2.70.70.10">
    <property type="entry name" value="Glucose Permease (Domain IIA)"/>
    <property type="match status" value="1"/>
</dbReference>
<dbReference type="AlphaFoldDB" id="A0A4V6HR68"/>
<dbReference type="PANTHER" id="PTHR21666">
    <property type="entry name" value="PEPTIDASE-RELATED"/>
    <property type="match status" value="1"/>
</dbReference>
<dbReference type="EMBL" id="QGQD01000107">
    <property type="protein sequence ID" value="TLC97917.1"/>
    <property type="molecule type" value="Genomic_DNA"/>
</dbReference>
<dbReference type="InterPro" id="IPR011055">
    <property type="entry name" value="Dup_hybrid_motif"/>
</dbReference>
<name>A0A4V6HR68_9FIRM</name>
<accession>A0A4V6HR68</accession>
<feature type="domain" description="M23ase beta-sheet core" evidence="3">
    <location>
        <begin position="191"/>
        <end position="282"/>
    </location>
</feature>
<dbReference type="STRING" id="180332.GCA_000797495_01655"/>
<dbReference type="SUPFAM" id="SSF51261">
    <property type="entry name" value="Duplicated hybrid motif"/>
    <property type="match status" value="1"/>
</dbReference>
<evidence type="ECO:0000256" key="2">
    <source>
        <dbReference type="SAM" id="SignalP"/>
    </source>
</evidence>
<dbReference type="CDD" id="cd12797">
    <property type="entry name" value="M23_peptidase"/>
    <property type="match status" value="1"/>
</dbReference>
<evidence type="ECO:0000313" key="5">
    <source>
        <dbReference type="Proteomes" id="UP000306509"/>
    </source>
</evidence>
<feature type="chain" id="PRO_5038425766" evidence="2">
    <location>
        <begin position="30"/>
        <end position="287"/>
    </location>
</feature>
<evidence type="ECO:0000256" key="1">
    <source>
        <dbReference type="SAM" id="MobiDB-lite"/>
    </source>
</evidence>
<dbReference type="GO" id="GO:0004222">
    <property type="term" value="F:metalloendopeptidase activity"/>
    <property type="evidence" value="ECO:0007669"/>
    <property type="project" value="TreeGrafter"/>
</dbReference>